<dbReference type="GO" id="GO:0005886">
    <property type="term" value="C:plasma membrane"/>
    <property type="evidence" value="ECO:0007669"/>
    <property type="project" value="UniProtKB-SubCell"/>
</dbReference>
<reference evidence="8 9" key="1">
    <citation type="submission" date="2019-03" db="EMBL/GenBank/DDBJ databases">
        <title>Genomic Encyclopedia of Archaeal and Bacterial Type Strains, Phase II (KMG-II): from individual species to whole genera.</title>
        <authorList>
            <person name="Goeker M."/>
        </authorList>
    </citation>
    <scope>NUCLEOTIDE SEQUENCE [LARGE SCALE GENOMIC DNA]</scope>
    <source>
        <strain evidence="8 9">DSM 25233</strain>
    </source>
</reference>
<evidence type="ECO:0000313" key="9">
    <source>
        <dbReference type="Proteomes" id="UP000294749"/>
    </source>
</evidence>
<dbReference type="Proteomes" id="UP000294749">
    <property type="component" value="Unassembled WGS sequence"/>
</dbReference>
<dbReference type="InterPro" id="IPR051539">
    <property type="entry name" value="T4SS-coupling_protein"/>
</dbReference>
<evidence type="ECO:0000256" key="1">
    <source>
        <dbReference type="ARBA" id="ARBA00004651"/>
    </source>
</evidence>
<dbReference type="PANTHER" id="PTHR37937">
    <property type="entry name" value="CONJUGATIVE TRANSFER: DNA TRANSPORT"/>
    <property type="match status" value="1"/>
</dbReference>
<feature type="transmembrane region" description="Helical" evidence="7">
    <location>
        <begin position="72"/>
        <end position="96"/>
    </location>
</feature>
<evidence type="ECO:0000256" key="7">
    <source>
        <dbReference type="SAM" id="Phobius"/>
    </source>
</evidence>
<feature type="transmembrane region" description="Helical" evidence="7">
    <location>
        <begin position="137"/>
        <end position="155"/>
    </location>
</feature>
<evidence type="ECO:0000256" key="4">
    <source>
        <dbReference type="ARBA" id="ARBA00022692"/>
    </source>
</evidence>
<dbReference type="SUPFAM" id="SSF52540">
    <property type="entry name" value="P-loop containing nucleoside triphosphate hydrolases"/>
    <property type="match status" value="1"/>
</dbReference>
<gene>
    <name evidence="8" type="ORF">CLV90_2772</name>
</gene>
<name>A0A4R7JYQ3_9FLAO</name>
<dbReference type="Gene3D" id="3.40.50.300">
    <property type="entry name" value="P-loop containing nucleotide triphosphate hydrolases"/>
    <property type="match status" value="1"/>
</dbReference>
<protein>
    <submittedName>
        <fullName evidence="8">Type IV secretory pathway TraG/TraD family ATPase VirD4</fullName>
    </submittedName>
</protein>
<keyword evidence="4 7" id="KW-0812">Transmembrane</keyword>
<sequence>MKAKHTPAANRKNGFTARINYGVAIILICIYGLLVSRSIWKNLPDWSAFNLYNWKNRRIRIWDVLLENEGELTFFILVGGIILCFIFWLMFASKLAVVRLRWFRNAKYFIPLLCLLYFFFFYGFYFEKLPNEIAIPVYIAAALIAIIHFGGVYLISQNKIKSRKFYTINNINVFILFGVLHYLYPSKYIWYLFWMILVPVIILYFKNLILISIEYIKETGIYQRWFTTSHEGVTARWGGFNSFFKKDIGAWFFKNRNRIWFSAESTIFYGRTLFENDFQFRGRNIGVKNQWHHILVAGTRGGKSVDVIYTNVLNYSGGIIALDPKGEITQVVWKRRSKQRPFFVIDPFNVVIGKKNSGVTLRNSHWNPLDEIDVEHIEAREHIKTLAEACIEKSDNEKGNTAHFRETAQIVLRGVIAYVLSDPFLKDEQRHLGTVFNFIKYGEAEPTEFSPLKIDAFIKTALTTNNAVNGAAKEAASVLTTAGAKAEKGAILTTLTRGIDWINSPSIQKIICHKSDFSLADAKTKEASIFLILPEEHLEKFSRLTASFFTTGLNKCSTHVTPQPKGSKRRVLFLMEEFSKLGYFAPAARKITIAASSHIKFWFILQNIEQLTTNYKNASDFLGSSDLQIFALDKKDNKTANYISEILGSYTLKAKEGERNYKLMEAVEVATFLDVGTKNQLVIPRQGHPLKLKRVPFFKLFKRSQYGKNTY</sequence>
<dbReference type="InterPro" id="IPR003688">
    <property type="entry name" value="TraG/VirD4"/>
</dbReference>
<organism evidence="8 9">
    <name type="scientific">Maribacter spongiicola</name>
    <dbReference type="NCBI Taxonomy" id="1206753"/>
    <lineage>
        <taxon>Bacteria</taxon>
        <taxon>Pseudomonadati</taxon>
        <taxon>Bacteroidota</taxon>
        <taxon>Flavobacteriia</taxon>
        <taxon>Flavobacteriales</taxon>
        <taxon>Flavobacteriaceae</taxon>
        <taxon>Maribacter</taxon>
    </lineage>
</organism>
<dbReference type="InterPro" id="IPR027417">
    <property type="entry name" value="P-loop_NTPase"/>
</dbReference>
<evidence type="ECO:0000256" key="3">
    <source>
        <dbReference type="ARBA" id="ARBA00022475"/>
    </source>
</evidence>
<evidence type="ECO:0000256" key="6">
    <source>
        <dbReference type="ARBA" id="ARBA00023136"/>
    </source>
</evidence>
<keyword evidence="9" id="KW-1185">Reference proteome</keyword>
<comment type="similarity">
    <text evidence="2">Belongs to the VirD4/TraG family.</text>
</comment>
<accession>A0A4R7JYQ3</accession>
<feature type="transmembrane region" description="Helical" evidence="7">
    <location>
        <begin position="167"/>
        <end position="184"/>
    </location>
</feature>
<feature type="transmembrane region" description="Helical" evidence="7">
    <location>
        <begin position="108"/>
        <end position="125"/>
    </location>
</feature>
<proteinExistence type="inferred from homology"/>
<feature type="transmembrane region" description="Helical" evidence="7">
    <location>
        <begin position="190"/>
        <end position="216"/>
    </location>
</feature>
<dbReference type="AlphaFoldDB" id="A0A4R7JYQ3"/>
<dbReference type="PANTHER" id="PTHR37937:SF1">
    <property type="entry name" value="CONJUGATIVE TRANSFER: DNA TRANSPORT"/>
    <property type="match status" value="1"/>
</dbReference>
<keyword evidence="6 7" id="KW-0472">Membrane</keyword>
<evidence type="ECO:0000256" key="5">
    <source>
        <dbReference type="ARBA" id="ARBA00022989"/>
    </source>
</evidence>
<dbReference type="Pfam" id="PF02534">
    <property type="entry name" value="T4SS-DNA_transf"/>
    <property type="match status" value="1"/>
</dbReference>
<evidence type="ECO:0000313" key="8">
    <source>
        <dbReference type="EMBL" id="TDT43650.1"/>
    </source>
</evidence>
<comment type="caution">
    <text evidence="8">The sequence shown here is derived from an EMBL/GenBank/DDBJ whole genome shotgun (WGS) entry which is preliminary data.</text>
</comment>
<evidence type="ECO:0000256" key="2">
    <source>
        <dbReference type="ARBA" id="ARBA00008806"/>
    </source>
</evidence>
<dbReference type="CDD" id="cd01127">
    <property type="entry name" value="TrwB_TraG_TraD_VirD4"/>
    <property type="match status" value="1"/>
</dbReference>
<comment type="subcellular location">
    <subcellularLocation>
        <location evidence="1">Cell membrane</location>
        <topology evidence="1">Multi-pass membrane protein</topology>
    </subcellularLocation>
</comment>
<dbReference type="EMBL" id="SOAY01000012">
    <property type="protein sequence ID" value="TDT43650.1"/>
    <property type="molecule type" value="Genomic_DNA"/>
</dbReference>
<dbReference type="OrthoDB" id="1151021at2"/>
<keyword evidence="5 7" id="KW-1133">Transmembrane helix</keyword>
<keyword evidence="3" id="KW-1003">Cell membrane</keyword>
<dbReference type="RefSeq" id="WP_133688045.1">
    <property type="nucleotide sequence ID" value="NZ_SOAY01000012.1"/>
</dbReference>
<feature type="transmembrane region" description="Helical" evidence="7">
    <location>
        <begin position="21"/>
        <end position="40"/>
    </location>
</feature>